<reference evidence="6 7" key="1">
    <citation type="submission" date="2016-06" db="EMBL/GenBank/DDBJ databases">
        <title>Genome sequence of Clostridium acetireducens DSM 10703.</title>
        <authorList>
            <person name="Poehlein A."/>
            <person name="Fluechter S."/>
            <person name="Duerre P."/>
            <person name="Daniel R."/>
        </authorList>
    </citation>
    <scope>NUCLEOTIDE SEQUENCE [LARGE SCALE GENOMIC DNA]</scope>
    <source>
        <strain evidence="6 7">DSM 10703</strain>
    </source>
</reference>
<evidence type="ECO:0000256" key="2">
    <source>
        <dbReference type="ARBA" id="ARBA00022795"/>
    </source>
</evidence>
<dbReference type="InterPro" id="IPR003775">
    <property type="entry name" value="Flagellar_assembly_factor_FliW"/>
</dbReference>
<comment type="subcellular location">
    <subcellularLocation>
        <location evidence="5">Cytoplasm</location>
    </subcellularLocation>
</comment>
<proteinExistence type="inferred from homology"/>
<evidence type="ECO:0000256" key="4">
    <source>
        <dbReference type="ARBA" id="ARBA00023186"/>
    </source>
</evidence>
<evidence type="ECO:0000256" key="3">
    <source>
        <dbReference type="ARBA" id="ARBA00022845"/>
    </source>
</evidence>
<dbReference type="Gene3D" id="2.30.290.10">
    <property type="entry name" value="BH3618-like"/>
    <property type="match status" value="1"/>
</dbReference>
<organism evidence="6 7">
    <name type="scientific">Clostridium acetireducens DSM 10703</name>
    <dbReference type="NCBI Taxonomy" id="1121290"/>
    <lineage>
        <taxon>Bacteria</taxon>
        <taxon>Bacillati</taxon>
        <taxon>Bacillota</taxon>
        <taxon>Clostridia</taxon>
        <taxon>Eubacteriales</taxon>
        <taxon>Clostridiaceae</taxon>
        <taxon>Clostridium</taxon>
    </lineage>
</organism>
<name>A0A1E8EZG6_9CLOT</name>
<evidence type="ECO:0000313" key="6">
    <source>
        <dbReference type="EMBL" id="OFI06508.1"/>
    </source>
</evidence>
<dbReference type="RefSeq" id="WP_070109942.1">
    <property type="nucleotide sequence ID" value="NZ_LZFO01000011.1"/>
</dbReference>
<evidence type="ECO:0000256" key="5">
    <source>
        <dbReference type="HAMAP-Rule" id="MF_01185"/>
    </source>
</evidence>
<comment type="function">
    <text evidence="5">Acts as an anti-CsrA protein, binds CsrA and prevents it from repressing translation of its target genes, one of which is flagellin. Binds to flagellin and participates in the assembly of the flagellum.</text>
</comment>
<keyword evidence="3 5" id="KW-0810">Translation regulation</keyword>
<keyword evidence="6" id="KW-0966">Cell projection</keyword>
<evidence type="ECO:0000313" key="7">
    <source>
        <dbReference type="Proteomes" id="UP000175744"/>
    </source>
</evidence>
<accession>A0A1E8EZG6</accession>
<gene>
    <name evidence="5 6" type="primary">fliW</name>
    <name evidence="6" type="ORF">CLOACE_10080</name>
</gene>
<dbReference type="STRING" id="1121290.CLAOCE_10080"/>
<dbReference type="Proteomes" id="UP000175744">
    <property type="component" value="Unassembled WGS sequence"/>
</dbReference>
<dbReference type="OrthoDB" id="9801235at2"/>
<dbReference type="EMBL" id="LZFO01000011">
    <property type="protein sequence ID" value="OFI06508.1"/>
    <property type="molecule type" value="Genomic_DNA"/>
</dbReference>
<keyword evidence="1 5" id="KW-0963">Cytoplasm</keyword>
<dbReference type="PANTHER" id="PTHR39190">
    <property type="entry name" value="FLAGELLAR ASSEMBLY FACTOR FLIW"/>
    <property type="match status" value="1"/>
</dbReference>
<comment type="caution">
    <text evidence="6">The sequence shown here is derived from an EMBL/GenBank/DDBJ whole genome shotgun (WGS) entry which is preliminary data.</text>
</comment>
<dbReference type="GO" id="GO:0044780">
    <property type="term" value="P:bacterial-type flagellum assembly"/>
    <property type="evidence" value="ECO:0007669"/>
    <property type="project" value="UniProtKB-UniRule"/>
</dbReference>
<comment type="subunit">
    <text evidence="5">Interacts with translational regulator CsrA and flagellin(s).</text>
</comment>
<dbReference type="Pfam" id="PF02623">
    <property type="entry name" value="FliW"/>
    <property type="match status" value="1"/>
</dbReference>
<dbReference type="InterPro" id="IPR024046">
    <property type="entry name" value="Flagellar_assmbl_FliW_dom_sf"/>
</dbReference>
<keyword evidence="4 5" id="KW-0143">Chaperone</keyword>
<dbReference type="GO" id="GO:0006417">
    <property type="term" value="P:regulation of translation"/>
    <property type="evidence" value="ECO:0007669"/>
    <property type="project" value="UniProtKB-KW"/>
</dbReference>
<evidence type="ECO:0000256" key="1">
    <source>
        <dbReference type="ARBA" id="ARBA00022490"/>
    </source>
</evidence>
<sequence length="142" mass="16494">MKLNTKYHGIIEYSEKEIINFKKGLPGFENLKKFILFTVEENEIFSILHSIEDSQVGIVVMSPFIVCKDYQFKLEKQQIKELNIKSEKDVIALVTVTLSSNIKNITANLRAPIVVNIKDKIGEQIIIEKEDYKIKYPIFQEE</sequence>
<dbReference type="AlphaFoldDB" id="A0A1E8EZG6"/>
<keyword evidence="6" id="KW-0969">Cilium</keyword>
<protein>
    <recommendedName>
        <fullName evidence="5">Flagellar assembly factor FliW</fullName>
    </recommendedName>
</protein>
<dbReference type="NCBIfam" id="NF009793">
    <property type="entry name" value="PRK13285.1-1"/>
    <property type="match status" value="1"/>
</dbReference>
<dbReference type="GO" id="GO:0005737">
    <property type="term" value="C:cytoplasm"/>
    <property type="evidence" value="ECO:0007669"/>
    <property type="project" value="UniProtKB-SubCell"/>
</dbReference>
<dbReference type="SUPFAM" id="SSF141457">
    <property type="entry name" value="BH3618-like"/>
    <property type="match status" value="1"/>
</dbReference>
<comment type="similarity">
    <text evidence="5">Belongs to the FliW family.</text>
</comment>
<keyword evidence="6" id="KW-0282">Flagellum</keyword>
<dbReference type="PATRIC" id="fig|1121290.3.peg.1007"/>
<dbReference type="HAMAP" id="MF_01185">
    <property type="entry name" value="FliW"/>
    <property type="match status" value="1"/>
</dbReference>
<dbReference type="PANTHER" id="PTHR39190:SF1">
    <property type="entry name" value="FLAGELLAR ASSEMBLY FACTOR FLIW"/>
    <property type="match status" value="1"/>
</dbReference>
<keyword evidence="7" id="KW-1185">Reference proteome</keyword>
<keyword evidence="2 5" id="KW-1005">Bacterial flagellum biogenesis</keyword>